<dbReference type="InterPro" id="IPR050140">
    <property type="entry name" value="SRY-related_HMG-box_TF-like"/>
</dbReference>
<dbReference type="Proteomes" id="UP000320762">
    <property type="component" value="Unassembled WGS sequence"/>
</dbReference>
<evidence type="ECO:0000256" key="2">
    <source>
        <dbReference type="PROSITE-ProRule" id="PRU00267"/>
    </source>
</evidence>
<feature type="domain" description="HMG box" evidence="4">
    <location>
        <begin position="52"/>
        <end position="118"/>
    </location>
</feature>
<evidence type="ECO:0000313" key="5">
    <source>
        <dbReference type="EMBL" id="TRM63696.1"/>
    </source>
</evidence>
<dbReference type="OrthoDB" id="6247875at2759"/>
<dbReference type="GO" id="GO:0000978">
    <property type="term" value="F:RNA polymerase II cis-regulatory region sequence-specific DNA binding"/>
    <property type="evidence" value="ECO:0007669"/>
    <property type="project" value="TreeGrafter"/>
</dbReference>
<dbReference type="GO" id="GO:0030154">
    <property type="term" value="P:cell differentiation"/>
    <property type="evidence" value="ECO:0007669"/>
    <property type="project" value="TreeGrafter"/>
</dbReference>
<dbReference type="AlphaFoldDB" id="A0A550CG90"/>
<accession>A0A550CG90</accession>
<comment type="caution">
    <text evidence="5">The sequence shown here is derived from an EMBL/GenBank/DDBJ whole genome shotgun (WGS) entry which is preliminary data.</text>
</comment>
<feature type="compositionally biased region" description="Basic residues" evidence="3">
    <location>
        <begin position="120"/>
        <end position="132"/>
    </location>
</feature>
<organism evidence="5 6">
    <name type="scientific">Schizophyllum amplum</name>
    <dbReference type="NCBI Taxonomy" id="97359"/>
    <lineage>
        <taxon>Eukaryota</taxon>
        <taxon>Fungi</taxon>
        <taxon>Dikarya</taxon>
        <taxon>Basidiomycota</taxon>
        <taxon>Agaricomycotina</taxon>
        <taxon>Agaricomycetes</taxon>
        <taxon>Agaricomycetidae</taxon>
        <taxon>Agaricales</taxon>
        <taxon>Schizophyllaceae</taxon>
        <taxon>Schizophyllum</taxon>
    </lineage>
</organism>
<evidence type="ECO:0000313" key="6">
    <source>
        <dbReference type="Proteomes" id="UP000320762"/>
    </source>
</evidence>
<dbReference type="PROSITE" id="PS50118">
    <property type="entry name" value="HMG_BOX_2"/>
    <property type="match status" value="1"/>
</dbReference>
<proteinExistence type="predicted"/>
<feature type="region of interest" description="Disordered" evidence="3">
    <location>
        <begin position="195"/>
        <end position="237"/>
    </location>
</feature>
<dbReference type="GO" id="GO:0000122">
    <property type="term" value="P:negative regulation of transcription by RNA polymerase II"/>
    <property type="evidence" value="ECO:0007669"/>
    <property type="project" value="TreeGrafter"/>
</dbReference>
<keyword evidence="2" id="KW-0539">Nucleus</keyword>
<name>A0A550CG90_9AGAR</name>
<keyword evidence="1 2" id="KW-0238">DNA-binding</keyword>
<sequence>MSVTRFNSRARPSSQLLNRTVVKYEEVDMDIYVEYVPKGESRIGRGSDPEHIKRPANCFLVFRSYFLKQQSAGKLKQQEISMGAAEVWRSMSPADRLPFEREAARLAELHHIQHPNYKYRPQKRDKTRKGGRRMPPPTSPSVPSTPILSPPSSTSMRASSTSSKVAMVDWNSHGMHALPPSAHNAYMTPELKELERRRSYAPSPPANRDLSSVPWDSLGPDAYSQHAGSSSSYTPSNQMFARSERGQVQNGSMNVAGDASYNLPHRQQYFYDHNAQSYEYNAQAYYAAQAYPAPGAWNGMPQPSYDYAT</sequence>
<feature type="region of interest" description="Disordered" evidence="3">
    <location>
        <begin position="110"/>
        <end position="160"/>
    </location>
</feature>
<dbReference type="GO" id="GO:0001228">
    <property type="term" value="F:DNA-binding transcription activator activity, RNA polymerase II-specific"/>
    <property type="evidence" value="ECO:0007669"/>
    <property type="project" value="TreeGrafter"/>
</dbReference>
<dbReference type="CDD" id="cd01389">
    <property type="entry name" value="HMG-box_ROX1-like"/>
    <property type="match status" value="1"/>
</dbReference>
<dbReference type="SUPFAM" id="SSF47095">
    <property type="entry name" value="HMG-box"/>
    <property type="match status" value="1"/>
</dbReference>
<protein>
    <recommendedName>
        <fullName evidence="4">HMG box domain-containing protein</fullName>
    </recommendedName>
</protein>
<dbReference type="InterPro" id="IPR036910">
    <property type="entry name" value="HMG_box_dom_sf"/>
</dbReference>
<keyword evidence="6" id="KW-1185">Reference proteome</keyword>
<dbReference type="Gene3D" id="1.10.30.10">
    <property type="entry name" value="High mobility group box domain"/>
    <property type="match status" value="1"/>
</dbReference>
<evidence type="ECO:0000259" key="4">
    <source>
        <dbReference type="PROSITE" id="PS50118"/>
    </source>
</evidence>
<evidence type="ECO:0000256" key="3">
    <source>
        <dbReference type="SAM" id="MobiDB-lite"/>
    </source>
</evidence>
<feature type="compositionally biased region" description="Polar residues" evidence="3">
    <location>
        <begin position="226"/>
        <end position="237"/>
    </location>
</feature>
<dbReference type="STRING" id="97359.A0A550CG90"/>
<feature type="compositionally biased region" description="Low complexity" evidence="3">
    <location>
        <begin position="141"/>
        <end position="160"/>
    </location>
</feature>
<dbReference type="InterPro" id="IPR009071">
    <property type="entry name" value="HMG_box_dom"/>
</dbReference>
<dbReference type="EMBL" id="VDMD01000009">
    <property type="protein sequence ID" value="TRM63696.1"/>
    <property type="molecule type" value="Genomic_DNA"/>
</dbReference>
<feature type="DNA-binding region" description="HMG box" evidence="2">
    <location>
        <begin position="52"/>
        <end position="118"/>
    </location>
</feature>
<dbReference type="Pfam" id="PF00505">
    <property type="entry name" value="HMG_box"/>
    <property type="match status" value="1"/>
</dbReference>
<gene>
    <name evidence="5" type="ORF">BD626DRAFT_569071</name>
</gene>
<dbReference type="SMART" id="SM00398">
    <property type="entry name" value="HMG"/>
    <property type="match status" value="1"/>
</dbReference>
<dbReference type="PANTHER" id="PTHR10270:SF323">
    <property type="entry name" value="TRANSCRIPTION FACTOR SOX-14-RELATED"/>
    <property type="match status" value="1"/>
</dbReference>
<reference evidence="5 6" key="1">
    <citation type="journal article" date="2019" name="New Phytol.">
        <title>Comparative genomics reveals unique wood-decay strategies and fruiting body development in the Schizophyllaceae.</title>
        <authorList>
            <person name="Almasi E."/>
            <person name="Sahu N."/>
            <person name="Krizsan K."/>
            <person name="Balint B."/>
            <person name="Kovacs G.M."/>
            <person name="Kiss B."/>
            <person name="Cseklye J."/>
            <person name="Drula E."/>
            <person name="Henrissat B."/>
            <person name="Nagy I."/>
            <person name="Chovatia M."/>
            <person name="Adam C."/>
            <person name="LaButti K."/>
            <person name="Lipzen A."/>
            <person name="Riley R."/>
            <person name="Grigoriev I.V."/>
            <person name="Nagy L.G."/>
        </authorList>
    </citation>
    <scope>NUCLEOTIDE SEQUENCE [LARGE SCALE GENOMIC DNA]</scope>
    <source>
        <strain evidence="5 6">NL-1724</strain>
    </source>
</reference>
<evidence type="ECO:0000256" key="1">
    <source>
        <dbReference type="ARBA" id="ARBA00023125"/>
    </source>
</evidence>
<dbReference type="PANTHER" id="PTHR10270">
    <property type="entry name" value="SOX TRANSCRIPTION FACTOR"/>
    <property type="match status" value="1"/>
</dbReference>
<dbReference type="GO" id="GO:0005634">
    <property type="term" value="C:nucleus"/>
    <property type="evidence" value="ECO:0007669"/>
    <property type="project" value="UniProtKB-UniRule"/>
</dbReference>